<dbReference type="GO" id="GO:0016020">
    <property type="term" value="C:membrane"/>
    <property type="evidence" value="ECO:0007669"/>
    <property type="project" value="InterPro"/>
</dbReference>
<protein>
    <recommendedName>
        <fullName evidence="4">Sulfotransferase</fullName>
    </recommendedName>
</protein>
<reference evidence="2 3" key="1">
    <citation type="journal article" date="2010" name="Plant Cell">
        <title>The Chlorella variabilis NC64A genome reveals adaptation to photosymbiosis, coevolution with viruses, and cryptic sex.</title>
        <authorList>
            <person name="Blanc G."/>
            <person name="Duncan G."/>
            <person name="Agarkova I."/>
            <person name="Borodovsky M."/>
            <person name="Gurnon J."/>
            <person name="Kuo A."/>
            <person name="Lindquist E."/>
            <person name="Lucas S."/>
            <person name="Pangilinan J."/>
            <person name="Polle J."/>
            <person name="Salamov A."/>
            <person name="Terry A."/>
            <person name="Yamada T."/>
            <person name="Dunigan D.D."/>
            <person name="Grigoriev I.V."/>
            <person name="Claverie J.M."/>
            <person name="Van Etten J.L."/>
        </authorList>
    </citation>
    <scope>NUCLEOTIDE SEQUENCE [LARGE SCALE GENOMIC DNA]</scope>
    <source>
        <strain evidence="2 3">NC64A</strain>
    </source>
</reference>
<feature type="compositionally biased region" description="Acidic residues" evidence="1">
    <location>
        <begin position="56"/>
        <end position="65"/>
    </location>
</feature>
<evidence type="ECO:0008006" key="4">
    <source>
        <dbReference type="Google" id="ProtNLM"/>
    </source>
</evidence>
<dbReference type="InterPro" id="IPR005331">
    <property type="entry name" value="Sulfotransferase"/>
</dbReference>
<evidence type="ECO:0000313" key="3">
    <source>
        <dbReference type="Proteomes" id="UP000008141"/>
    </source>
</evidence>
<feature type="region of interest" description="Disordered" evidence="1">
    <location>
        <begin position="52"/>
        <end position="90"/>
    </location>
</feature>
<dbReference type="GO" id="GO:0008146">
    <property type="term" value="F:sulfotransferase activity"/>
    <property type="evidence" value="ECO:0007669"/>
    <property type="project" value="InterPro"/>
</dbReference>
<dbReference type="RefSeq" id="XP_005843127.1">
    <property type="nucleotide sequence ID" value="XM_005843065.1"/>
</dbReference>
<feature type="compositionally biased region" description="Low complexity" evidence="1">
    <location>
        <begin position="430"/>
        <end position="441"/>
    </location>
</feature>
<dbReference type="STRING" id="554065.E1ZSZ8"/>
<dbReference type="AlphaFoldDB" id="E1ZSZ8"/>
<organism evidence="3">
    <name type="scientific">Chlorella variabilis</name>
    <name type="common">Green alga</name>
    <dbReference type="NCBI Taxonomy" id="554065"/>
    <lineage>
        <taxon>Eukaryota</taxon>
        <taxon>Viridiplantae</taxon>
        <taxon>Chlorophyta</taxon>
        <taxon>core chlorophytes</taxon>
        <taxon>Trebouxiophyceae</taxon>
        <taxon>Chlorellales</taxon>
        <taxon>Chlorellaceae</taxon>
        <taxon>Chlorella clade</taxon>
        <taxon>Chlorella</taxon>
    </lineage>
</organism>
<feature type="compositionally biased region" description="Gly residues" evidence="1">
    <location>
        <begin position="73"/>
        <end position="82"/>
    </location>
</feature>
<accession>E1ZSZ8</accession>
<evidence type="ECO:0000256" key="1">
    <source>
        <dbReference type="SAM" id="MobiDB-lite"/>
    </source>
</evidence>
<keyword evidence="3" id="KW-1185">Reference proteome</keyword>
<dbReference type="InParanoid" id="E1ZSZ8"/>
<dbReference type="OrthoDB" id="48731at2759"/>
<dbReference type="Proteomes" id="UP000008141">
    <property type="component" value="Unassembled WGS sequence"/>
</dbReference>
<gene>
    <name evidence="2" type="ORF">CHLNCDRAFT_141499</name>
</gene>
<sequence>MLSRNPETRAQLNPARKGRPVASSRAVRLGVVAAFAALLLYSTHSVGRSGSRELLEEASEGDDDGPQLAGASLVGGGVGSGGSSKEASLAVQPPVRRKYGLSDGEIEAAVLAGSQQHGEVSKAGPLPADFWTADKRPWREEVFNAMVARDMAQPRSSEYWESDATGELALKPLALPFPLCHTYVNHKYKVIFIIHPKSASTATKRYMTLCRLERTDSCLSPLENATELAPLEERWREYFVFTFVRNPWVRAYSSWKFLREGFMLRAGSTGRRGAAAAPCAAAAWRDFCGDPLLLGRLCLAQPHCCPGKEKAHFMFYHITDQATCLLTAGGQLAVDFIGRVEAVDEDMAAAVRLINSRLPQGVAPLELPQGVQARNVGPQGGGQAPDNARYLPAFQGANATCFSRLARFYAKDVALMFPALAAEEEEAGREAAAGAGAAAGEALDEPGRGPSRT</sequence>
<evidence type="ECO:0000313" key="2">
    <source>
        <dbReference type="EMBL" id="EFN51025.1"/>
    </source>
</evidence>
<dbReference type="Pfam" id="PF03567">
    <property type="entry name" value="Sulfotransfer_2"/>
    <property type="match status" value="1"/>
</dbReference>
<dbReference type="KEGG" id="cvr:CHLNCDRAFT_141499"/>
<name>E1ZSZ8_CHLVA</name>
<dbReference type="eggNOG" id="ENOG502ST9P">
    <property type="taxonomic scope" value="Eukaryota"/>
</dbReference>
<proteinExistence type="predicted"/>
<dbReference type="GeneID" id="17350430"/>
<feature type="region of interest" description="Disordered" evidence="1">
    <location>
        <begin position="1"/>
        <end position="20"/>
    </location>
</feature>
<dbReference type="EMBL" id="GL433869">
    <property type="protein sequence ID" value="EFN51025.1"/>
    <property type="molecule type" value="Genomic_DNA"/>
</dbReference>
<feature type="region of interest" description="Disordered" evidence="1">
    <location>
        <begin position="427"/>
        <end position="453"/>
    </location>
</feature>